<dbReference type="eggNOG" id="COG1767">
    <property type="taxonomic scope" value="Bacteria"/>
</dbReference>
<dbReference type="RefSeq" id="WP_012348157.1">
    <property type="nucleotide sequence ID" value="NC_010524.1"/>
</dbReference>
<dbReference type="GO" id="GO:0005524">
    <property type="term" value="F:ATP binding"/>
    <property type="evidence" value="ECO:0007669"/>
    <property type="project" value="InterPro"/>
</dbReference>
<dbReference type="STRING" id="395495.Lcho_3148"/>
<keyword evidence="2" id="KW-1185">Reference proteome</keyword>
<dbReference type="KEGG" id="lch:Lcho_3148"/>
<dbReference type="PANTHER" id="PTHR42280">
    <property type="entry name" value="CITG FAMILY PROTEIN"/>
    <property type="match status" value="1"/>
</dbReference>
<proteinExistence type="predicted"/>
<accession>B1Y0Z1</accession>
<dbReference type="Proteomes" id="UP000001693">
    <property type="component" value="Chromosome"/>
</dbReference>
<dbReference type="Gene3D" id="1.10.4200.10">
    <property type="entry name" value="Triphosphoribosyl-dephospho-CoA protein"/>
    <property type="match status" value="1"/>
</dbReference>
<sequence>MPVSTDASAPARQAFLNACAWDVAVRKPGNVSRASPGHGMLAQAFVDSAQACAAALCERGATVGARIEGAVAATWACVGCNTNLGIVLLCAPLAAAFERVVDAGVAVTATSLRDALQHVLAGLDVADAEAAFRAIVMASPGGLGDAPDQDVHQPPTMTLRQAMALAADRDRIARQYRDGYAELFDLGLPAIVAREAFDPLQPVPERPAPAQAAAVQRVYLAWLASDLDSHIVRKHGAALAHSVLRQAAPWAGRAQAGEVLDGDAAFAQWDQALKSASINPGTSADLSVLTLMCAGLLA</sequence>
<dbReference type="Pfam" id="PF01874">
    <property type="entry name" value="CitG"/>
    <property type="match status" value="1"/>
</dbReference>
<dbReference type="OrthoDB" id="8525901at2"/>
<evidence type="ECO:0000313" key="2">
    <source>
        <dbReference type="Proteomes" id="UP000001693"/>
    </source>
</evidence>
<evidence type="ECO:0000313" key="1">
    <source>
        <dbReference type="EMBL" id="ACB35408.1"/>
    </source>
</evidence>
<dbReference type="HOGENOM" id="CLU_063627_1_0_4"/>
<gene>
    <name evidence="1" type="ordered locus">Lcho_3148</name>
</gene>
<name>B1Y0Z1_LEPCP</name>
<dbReference type="GO" id="GO:0046917">
    <property type="term" value="F:triphosphoribosyl-dephospho-CoA synthase activity"/>
    <property type="evidence" value="ECO:0007669"/>
    <property type="project" value="InterPro"/>
</dbReference>
<dbReference type="AlphaFoldDB" id="B1Y0Z1"/>
<protein>
    <submittedName>
        <fullName evidence="1">Triphosphoribosyl-dephospho-CoA protein</fullName>
    </submittedName>
</protein>
<reference evidence="1 2" key="1">
    <citation type="submission" date="2008-03" db="EMBL/GenBank/DDBJ databases">
        <title>Complete sequence of Leptothrix cholodnii SP-6.</title>
        <authorList>
            <consortium name="US DOE Joint Genome Institute"/>
            <person name="Copeland A."/>
            <person name="Lucas S."/>
            <person name="Lapidus A."/>
            <person name="Glavina del Rio T."/>
            <person name="Dalin E."/>
            <person name="Tice H."/>
            <person name="Bruce D."/>
            <person name="Goodwin L."/>
            <person name="Pitluck S."/>
            <person name="Chertkov O."/>
            <person name="Brettin T."/>
            <person name="Detter J.C."/>
            <person name="Han C."/>
            <person name="Kuske C.R."/>
            <person name="Schmutz J."/>
            <person name="Larimer F."/>
            <person name="Land M."/>
            <person name="Hauser L."/>
            <person name="Kyrpides N."/>
            <person name="Lykidis A."/>
            <person name="Emerson D."/>
            <person name="Richardson P."/>
        </authorList>
    </citation>
    <scope>NUCLEOTIDE SEQUENCE [LARGE SCALE GENOMIC DNA]</scope>
    <source>
        <strain evidence="2">ATCC 51168 / LMG 8142 / SP-6</strain>
    </source>
</reference>
<dbReference type="PANTHER" id="PTHR42280:SF1">
    <property type="entry name" value="CITG FAMILY PROTEIN"/>
    <property type="match status" value="1"/>
</dbReference>
<dbReference type="InterPro" id="IPR002736">
    <property type="entry name" value="CitG"/>
</dbReference>
<organism evidence="1 2">
    <name type="scientific">Leptothrix cholodnii (strain ATCC 51168 / LMG 8142 / SP-6)</name>
    <name type="common">Leptothrix discophora (strain SP-6)</name>
    <dbReference type="NCBI Taxonomy" id="395495"/>
    <lineage>
        <taxon>Bacteria</taxon>
        <taxon>Pseudomonadati</taxon>
        <taxon>Pseudomonadota</taxon>
        <taxon>Betaproteobacteria</taxon>
        <taxon>Burkholderiales</taxon>
        <taxon>Sphaerotilaceae</taxon>
        <taxon>Leptothrix</taxon>
    </lineage>
</organism>
<dbReference type="EMBL" id="CP001013">
    <property type="protein sequence ID" value="ACB35408.1"/>
    <property type="molecule type" value="Genomic_DNA"/>
</dbReference>